<sequence>MPFPTKPTPTPPSTNSSSAGHSPDYRVVRKRNRVPLSCGPCRHRKLKCNRSNPCENCVKRGDAASCNYAQASSRKRNLPQKSSSNSPDDMQNRIDRLEGLVLSLMTNGSQSSGPAAAMAALSGESSAGSTRLSHELDIDEDEMEGAEESDTDQVTKSFGIMKVDNNKSYYISDAHWASVLNDISEVKNFFTTHKKQLDEQMEKVKAAQPASDNPGSTLLFGVMKPMSRAEIMTSLPNKYTTDLLVARYFNSYDPVTHILHGPTFQAQYNKHWEDPAQTELVWIAMLFGLMRLAMLSYHQEGDEPPEFRGKSLDMAGAFRNSVAECLTLADYTKSHPFLIEALVFHLHGDLSQNRDADVSVWVMTGVIVRLAMRSGYHRDSKMFPNITPFQGEMRRRVWTLVRHADLLFSFQVGLPSMIRCSDSDTELPRNLYDDDFDEDCKELPPPRQLSEPTPIAYLIAKARLTYAFGRVVEQSSAVSSAPYEKVMEIDAELRQARDLIPDHLKIRPMDECQLDSVSLIMSRFSVMAVYDKAQCVLHRPYLVRARENPRFTFSRRTCIDSAMELLRVQALLHAESRSGRLRSRKSKVTSLSSTDYLLAATVVCLDLSHSLQMQNSGRPSGDVYTWGRERREEMMTAIQLTKEIWDETRDVSMEAWKASSVLGVMLRKLLMPTPGIENPSGAPFEPADEKQNAAMTLGLLSSGMSPMNPGPTPFADPMFKMSDSPMGTGPGAAEMPGTLSPFSSMFGQMPDMQVNLDWDAWDTYIQNPTLDTSNQFWQPTPQSAGMSQPSLSSPLATSHVPAISNAAATAPSRHPVFPPSSISPEGGVLGTERLHCFRRAASRLQLSNISSSPIGVSTLVSRSKGSAPSISAVAAPRFAYPSAIQTRWNSTDGPQNDPKDGPNIQFVESVSPEGQRPLRRGRYERRDYVRDGPLPKTTLYVGNLFFDVTAEDLRKQFEQFGVVESALIVHDTRGLSKGFGYVTYSTIDEATHAITQQNGGIFEGREVVVNYANTTHKTTRHEVKPTKTLYVGNIPYELTDVDLQEIFEDVQGVTDVRIPVDRRTGLPRGFGHVDFVDQPTASAAQEILSRKAPYGRKLIVNFAKRKILSPEDHARHQEKKLEKRDSELEKQAGEEAHSPVAAEPREPEHKEICISNASRDYRRTSTSAGGKGNAIRPHVRDTPGKYTFAPPLLTPFAFYLQIYQRVCTMSFLGGAECSTAGNPLTQFTKHVQDDKSLQRDRLVGHGPGMQEGMRSRNMMPGQDQMMDDFMQQPGQQLNGPSPQPFAMEHMRRELDNFQTAPARTGSPGWAAEFDTGEQARMEAAFPGQMNNGSGFNPAEFARFQQQNRMGMPQTSSPQTAASPMMSNYQRPMGMGGGYMGGMGGMGMMRPMMGGQMGMQQPMGEQTQDKGKERMVELDDENWEAQFAQMDTAHVDEAQTDDAANAAMEAELNDLDRSVPTDAFESVWQRVQAETTSRKIAEEDNFEVTDSVHVGDLGDWEGFDTLNSRFRDPQLGDYMFEEDNVYSAVGNPFEEGMKIMREGGNLSLAALAFEAAVQKDPQHVHAWTMLGSAQAQNEKELPAIRALEQALKVEPGNLDALMGLAVSYTNEGYDSTAYRTLERWLSNKYPTIIDPKEVSGDADLGFTDRQLLHDRVTELFIQAAQLSPSGAQMDPDVQVGLGVLFYCAEEYEKAVDCFSAALASTESGSTNQQEQLHLLWNRLGATLANSGRSEEAIEAYEQALNINPNFVRARYNLGVSCINIGCYPEAAQHLLGALSMHRVVEQEGRERAREIINDGVHPDGLDDERLERMLHISQNQSTNLYDTLRRVFSQMGRRDLADQVVAGMDVNIFRKEFEF</sequence>
<evidence type="ECO:0000256" key="11">
    <source>
        <dbReference type="ARBA" id="ARBA00022843"/>
    </source>
</evidence>
<evidence type="ECO:0000256" key="16">
    <source>
        <dbReference type="ARBA" id="ARBA00023140"/>
    </source>
</evidence>
<dbReference type="SMART" id="SM00028">
    <property type="entry name" value="TPR"/>
    <property type="match status" value="4"/>
</dbReference>
<dbReference type="PROSITE" id="PS50048">
    <property type="entry name" value="ZN2_CY6_FUNGAL_2"/>
    <property type="match status" value="1"/>
</dbReference>
<evidence type="ECO:0000256" key="5">
    <source>
        <dbReference type="ARBA" id="ARBA00022448"/>
    </source>
</evidence>
<evidence type="ECO:0000256" key="20">
    <source>
        <dbReference type="PROSITE-ProRule" id="PRU00176"/>
    </source>
</evidence>
<proteinExistence type="inferred from homology"/>
<evidence type="ECO:0000256" key="4">
    <source>
        <dbReference type="ARBA" id="ARBA00014710"/>
    </source>
</evidence>
<dbReference type="PROSITE" id="PS00463">
    <property type="entry name" value="ZN2_CY6_FUNGAL_1"/>
    <property type="match status" value="1"/>
</dbReference>
<evidence type="ECO:0000256" key="6">
    <source>
        <dbReference type="ARBA" id="ARBA00022490"/>
    </source>
</evidence>
<dbReference type="CDD" id="cd12148">
    <property type="entry name" value="fungal_TF_MHR"/>
    <property type="match status" value="1"/>
</dbReference>
<keyword evidence="15" id="KW-0238">DNA-binding</keyword>
<accession>A0A9W4NNL0</accession>
<feature type="domain" description="Zn(2)-C6 fungal-type" evidence="23">
    <location>
        <begin position="37"/>
        <end position="68"/>
    </location>
</feature>
<dbReference type="SUPFAM" id="SSF54928">
    <property type="entry name" value="RNA-binding domain, RBD"/>
    <property type="match status" value="1"/>
</dbReference>
<dbReference type="InterPro" id="IPR000504">
    <property type="entry name" value="RRM_dom"/>
</dbReference>
<dbReference type="InterPro" id="IPR011990">
    <property type="entry name" value="TPR-like_helical_dom_sf"/>
</dbReference>
<keyword evidence="7" id="KW-1017">Isopeptide bond</keyword>
<feature type="region of interest" description="Disordered" evidence="22">
    <location>
        <begin position="887"/>
        <end position="923"/>
    </location>
</feature>
<keyword evidence="20" id="KW-0694">RNA-binding</keyword>
<feature type="region of interest" description="Disordered" evidence="22">
    <location>
        <begin position="1110"/>
        <end position="1178"/>
    </location>
</feature>
<feature type="repeat" description="TPR" evidence="21">
    <location>
        <begin position="1716"/>
        <end position="1749"/>
    </location>
</feature>
<keyword evidence="18" id="KW-0539">Nucleus</keyword>
<evidence type="ECO:0000256" key="3">
    <source>
        <dbReference type="ARBA" id="ARBA00005348"/>
    </source>
</evidence>
<keyword evidence="12" id="KW-0653">Protein transport</keyword>
<dbReference type="SUPFAM" id="SSF48452">
    <property type="entry name" value="TPR-like"/>
    <property type="match status" value="1"/>
</dbReference>
<dbReference type="InterPro" id="IPR024111">
    <property type="entry name" value="PEX5/PEX5L"/>
</dbReference>
<dbReference type="FunFam" id="1.25.40.10:FF:000218">
    <property type="entry name" value="Peroxisomal targeting signal receptor"/>
    <property type="match status" value="1"/>
</dbReference>
<evidence type="ECO:0000256" key="8">
    <source>
        <dbReference type="ARBA" id="ARBA00022723"/>
    </source>
</evidence>
<comment type="similarity">
    <text evidence="3">Belongs to the peroxisomal targeting signal receptor family.</text>
</comment>
<keyword evidence="16" id="KW-0576">Peroxisome</keyword>
<dbReference type="InterPro" id="IPR001138">
    <property type="entry name" value="Zn2Cys6_DnaBD"/>
</dbReference>
<dbReference type="GO" id="GO:0006351">
    <property type="term" value="P:DNA-templated transcription"/>
    <property type="evidence" value="ECO:0007669"/>
    <property type="project" value="InterPro"/>
</dbReference>
<gene>
    <name evidence="25" type="ORF">PSALAMII_LOCUS6775</name>
</gene>
<feature type="domain" description="RRM" evidence="24">
    <location>
        <begin position="1027"/>
        <end position="1105"/>
    </location>
</feature>
<dbReference type="CDD" id="cd00067">
    <property type="entry name" value="GAL4"/>
    <property type="match status" value="1"/>
</dbReference>
<keyword evidence="5" id="KW-0813">Transport</keyword>
<evidence type="ECO:0000256" key="2">
    <source>
        <dbReference type="ARBA" id="ARBA00004496"/>
    </source>
</evidence>
<dbReference type="GO" id="GO:0005829">
    <property type="term" value="C:cytosol"/>
    <property type="evidence" value="ECO:0007669"/>
    <property type="project" value="TreeGrafter"/>
</dbReference>
<dbReference type="InterPro" id="IPR036864">
    <property type="entry name" value="Zn2-C6_fun-type_DNA-bd_sf"/>
</dbReference>
<feature type="domain" description="RRM" evidence="24">
    <location>
        <begin position="937"/>
        <end position="1014"/>
    </location>
</feature>
<feature type="repeat" description="TPR" evidence="21">
    <location>
        <begin position="1563"/>
        <end position="1596"/>
    </location>
</feature>
<name>A0A9W4NNL0_9EURO</name>
<dbReference type="EMBL" id="CAJVPA010000193">
    <property type="protein sequence ID" value="CAG8388104.1"/>
    <property type="molecule type" value="Genomic_DNA"/>
</dbReference>
<dbReference type="PANTHER" id="PTHR10130:SF0">
    <property type="entry name" value="GH08708P"/>
    <property type="match status" value="1"/>
</dbReference>
<dbReference type="Pfam" id="PF13414">
    <property type="entry name" value="TPR_11"/>
    <property type="match status" value="1"/>
</dbReference>
<dbReference type="InterPro" id="IPR035979">
    <property type="entry name" value="RBD_domain_sf"/>
</dbReference>
<evidence type="ECO:0000259" key="24">
    <source>
        <dbReference type="PROSITE" id="PS50102"/>
    </source>
</evidence>
<dbReference type="Proteomes" id="UP001152646">
    <property type="component" value="Unassembled WGS sequence"/>
</dbReference>
<comment type="subcellular location">
    <subcellularLocation>
        <location evidence="2">Cytoplasm</location>
    </subcellularLocation>
    <subcellularLocation>
        <location evidence="1">Peroxisome</location>
    </subcellularLocation>
</comment>
<dbReference type="GO" id="GO:0005778">
    <property type="term" value="C:peroxisomal membrane"/>
    <property type="evidence" value="ECO:0007669"/>
    <property type="project" value="TreeGrafter"/>
</dbReference>
<dbReference type="GO" id="GO:0000981">
    <property type="term" value="F:DNA-binding transcription factor activity, RNA polymerase II-specific"/>
    <property type="evidence" value="ECO:0007669"/>
    <property type="project" value="InterPro"/>
</dbReference>
<comment type="caution">
    <text evidence="25">The sequence shown here is derived from an EMBL/GenBank/DDBJ whole genome shotgun (WGS) entry which is preliminary data.</text>
</comment>
<evidence type="ECO:0000256" key="9">
    <source>
        <dbReference type="ARBA" id="ARBA00022737"/>
    </source>
</evidence>
<feature type="region of interest" description="Disordered" evidence="22">
    <location>
        <begin position="106"/>
        <end position="134"/>
    </location>
</feature>
<evidence type="ECO:0000256" key="19">
    <source>
        <dbReference type="ARBA" id="ARBA00032505"/>
    </source>
</evidence>
<dbReference type="OrthoDB" id="10009287at2759"/>
<keyword evidence="10 21" id="KW-0802">TPR repeat</keyword>
<dbReference type="PROSITE" id="PS50293">
    <property type="entry name" value="TPR_REGION"/>
    <property type="match status" value="1"/>
</dbReference>
<keyword evidence="9" id="KW-0677">Repeat</keyword>
<dbReference type="SMART" id="SM00360">
    <property type="entry name" value="RRM"/>
    <property type="match status" value="2"/>
</dbReference>
<dbReference type="Pfam" id="PF13432">
    <property type="entry name" value="TPR_16"/>
    <property type="match status" value="1"/>
</dbReference>
<protein>
    <recommendedName>
        <fullName evidence="4">Peroxisomal targeting signal receptor</fullName>
    </recommendedName>
    <alternativeName>
        <fullName evidence="19">Peroxin-5</fullName>
    </alternativeName>
</protein>
<dbReference type="Gene3D" id="1.25.40.10">
    <property type="entry name" value="Tetratricopeptide repeat domain"/>
    <property type="match status" value="1"/>
</dbReference>
<dbReference type="GO" id="GO:0003677">
    <property type="term" value="F:DNA binding"/>
    <property type="evidence" value="ECO:0007669"/>
    <property type="project" value="UniProtKB-KW"/>
</dbReference>
<feature type="region of interest" description="Disordered" evidence="22">
    <location>
        <begin position="1"/>
        <end position="28"/>
    </location>
</feature>
<evidence type="ECO:0000313" key="25">
    <source>
        <dbReference type="EMBL" id="CAG8388104.1"/>
    </source>
</evidence>
<dbReference type="SMART" id="SM00066">
    <property type="entry name" value="GAL4"/>
    <property type="match status" value="1"/>
</dbReference>
<dbReference type="InterPro" id="IPR019734">
    <property type="entry name" value="TPR_rpt"/>
</dbReference>
<dbReference type="PROSITE" id="PS50102">
    <property type="entry name" value="RRM"/>
    <property type="match status" value="2"/>
</dbReference>
<dbReference type="SUPFAM" id="SSF57701">
    <property type="entry name" value="Zn2/Cys6 DNA-binding domain"/>
    <property type="match status" value="1"/>
</dbReference>
<dbReference type="GO" id="GO:0016560">
    <property type="term" value="P:protein import into peroxisome matrix, docking"/>
    <property type="evidence" value="ECO:0007669"/>
    <property type="project" value="TreeGrafter"/>
</dbReference>
<dbReference type="GO" id="GO:0003723">
    <property type="term" value="F:RNA binding"/>
    <property type="evidence" value="ECO:0007669"/>
    <property type="project" value="UniProtKB-UniRule"/>
</dbReference>
<evidence type="ECO:0000256" key="1">
    <source>
        <dbReference type="ARBA" id="ARBA00004275"/>
    </source>
</evidence>
<evidence type="ECO:0000256" key="15">
    <source>
        <dbReference type="ARBA" id="ARBA00023125"/>
    </source>
</evidence>
<dbReference type="GO" id="GO:0008270">
    <property type="term" value="F:zinc ion binding"/>
    <property type="evidence" value="ECO:0007669"/>
    <property type="project" value="InterPro"/>
</dbReference>
<dbReference type="Gene3D" id="3.30.70.330">
    <property type="match status" value="2"/>
</dbReference>
<evidence type="ECO:0000259" key="23">
    <source>
        <dbReference type="PROSITE" id="PS50048"/>
    </source>
</evidence>
<evidence type="ECO:0000313" key="26">
    <source>
        <dbReference type="Proteomes" id="UP001152646"/>
    </source>
</evidence>
<feature type="compositionally biased region" description="Basic and acidic residues" evidence="22">
    <location>
        <begin position="1110"/>
        <end position="1152"/>
    </location>
</feature>
<evidence type="ECO:0000256" key="22">
    <source>
        <dbReference type="SAM" id="MobiDB-lite"/>
    </source>
</evidence>
<evidence type="ECO:0000256" key="13">
    <source>
        <dbReference type="ARBA" id="ARBA00022966"/>
    </source>
</evidence>
<dbReference type="InterPro" id="IPR007219">
    <property type="entry name" value="XnlR_reg_dom"/>
</dbReference>
<keyword evidence="11" id="KW-0832">Ubl conjugation</keyword>
<feature type="compositionally biased region" description="Pro residues" evidence="22">
    <location>
        <begin position="1"/>
        <end position="12"/>
    </location>
</feature>
<evidence type="ECO:0000256" key="14">
    <source>
        <dbReference type="ARBA" id="ARBA00023015"/>
    </source>
</evidence>
<dbReference type="PANTHER" id="PTHR10130">
    <property type="entry name" value="PEROXISOMAL TARGETING SIGNAL 1 RECEPTOR PEX5"/>
    <property type="match status" value="1"/>
</dbReference>
<keyword evidence="6" id="KW-0963">Cytoplasm</keyword>
<dbReference type="Pfam" id="PF00172">
    <property type="entry name" value="Zn_clus"/>
    <property type="match status" value="1"/>
</dbReference>
<dbReference type="PROSITE" id="PS50005">
    <property type="entry name" value="TPR"/>
    <property type="match status" value="3"/>
</dbReference>
<dbReference type="Gene3D" id="4.10.240.10">
    <property type="entry name" value="Zn(2)-C6 fungal-type DNA-binding domain"/>
    <property type="match status" value="1"/>
</dbReference>
<dbReference type="GO" id="GO:0005052">
    <property type="term" value="F:peroxisome matrix targeting signal-1 binding"/>
    <property type="evidence" value="ECO:0007669"/>
    <property type="project" value="TreeGrafter"/>
</dbReference>
<evidence type="ECO:0000256" key="21">
    <source>
        <dbReference type="PROSITE-ProRule" id="PRU00339"/>
    </source>
</evidence>
<keyword evidence="14" id="KW-0805">Transcription regulation</keyword>
<keyword evidence="17" id="KW-0804">Transcription</keyword>
<dbReference type="InterPro" id="IPR012677">
    <property type="entry name" value="Nucleotide-bd_a/b_plait_sf"/>
</dbReference>
<feature type="compositionally biased region" description="Polar residues" evidence="22">
    <location>
        <begin position="79"/>
        <end position="89"/>
    </location>
</feature>
<reference evidence="25" key="1">
    <citation type="submission" date="2021-07" db="EMBL/GenBank/DDBJ databases">
        <authorList>
            <person name="Branca A.L. A."/>
        </authorList>
    </citation>
    <scope>NUCLEOTIDE SEQUENCE</scope>
</reference>
<feature type="region of interest" description="Disordered" evidence="22">
    <location>
        <begin position="70"/>
        <end position="91"/>
    </location>
</feature>
<dbReference type="Pfam" id="PF00076">
    <property type="entry name" value="RRM_1"/>
    <property type="match status" value="2"/>
</dbReference>
<feature type="repeat" description="TPR" evidence="21">
    <location>
        <begin position="1674"/>
        <end position="1707"/>
    </location>
</feature>
<organism evidence="25 26">
    <name type="scientific">Penicillium salamii</name>
    <dbReference type="NCBI Taxonomy" id="1612424"/>
    <lineage>
        <taxon>Eukaryota</taxon>
        <taxon>Fungi</taxon>
        <taxon>Dikarya</taxon>
        <taxon>Ascomycota</taxon>
        <taxon>Pezizomycotina</taxon>
        <taxon>Eurotiomycetes</taxon>
        <taxon>Eurotiomycetidae</taxon>
        <taxon>Eurotiales</taxon>
        <taxon>Aspergillaceae</taxon>
        <taxon>Penicillium</taxon>
    </lineage>
</organism>
<keyword evidence="8" id="KW-0479">Metal-binding</keyword>
<keyword evidence="13" id="KW-0882">Thioester bond</keyword>
<evidence type="ECO:0000256" key="7">
    <source>
        <dbReference type="ARBA" id="ARBA00022499"/>
    </source>
</evidence>
<evidence type="ECO:0000256" key="17">
    <source>
        <dbReference type="ARBA" id="ARBA00023163"/>
    </source>
</evidence>
<evidence type="ECO:0000256" key="18">
    <source>
        <dbReference type="ARBA" id="ARBA00023242"/>
    </source>
</evidence>
<evidence type="ECO:0000256" key="12">
    <source>
        <dbReference type="ARBA" id="ARBA00022927"/>
    </source>
</evidence>
<dbReference type="Pfam" id="PF04082">
    <property type="entry name" value="Fungal_trans"/>
    <property type="match status" value="1"/>
</dbReference>
<evidence type="ECO:0000256" key="10">
    <source>
        <dbReference type="ARBA" id="ARBA00022803"/>
    </source>
</evidence>
<dbReference type="SMART" id="SM00906">
    <property type="entry name" value="Fungal_trans"/>
    <property type="match status" value="1"/>
</dbReference>